<keyword evidence="2" id="KW-1133">Transmembrane helix</keyword>
<dbReference type="KEGG" id="psn:Pedsa_3073"/>
<dbReference type="InterPro" id="IPR011047">
    <property type="entry name" value="Quinoprotein_ADH-like_sf"/>
</dbReference>
<dbReference type="Gene3D" id="2.130.10.10">
    <property type="entry name" value="YVTN repeat-like/Quinoprotein amine dehydrogenase"/>
    <property type="match status" value="3"/>
</dbReference>
<dbReference type="InterPro" id="IPR013783">
    <property type="entry name" value="Ig-like_fold"/>
</dbReference>
<evidence type="ECO:0000256" key="2">
    <source>
        <dbReference type="SAM" id="Phobius"/>
    </source>
</evidence>
<feature type="transmembrane region" description="Helical" evidence="2">
    <location>
        <begin position="747"/>
        <end position="764"/>
    </location>
</feature>
<dbReference type="Pfam" id="PF07495">
    <property type="entry name" value="Y_Y_Y"/>
    <property type="match status" value="1"/>
</dbReference>
<keyword evidence="1" id="KW-0175">Coiled coil</keyword>
<feature type="domain" description="HTH luxR-type" evidence="3">
    <location>
        <begin position="884"/>
        <end position="949"/>
    </location>
</feature>
<dbReference type="RefSeq" id="WP_013634097.1">
    <property type="nucleotide sequence ID" value="NC_015177.1"/>
</dbReference>
<dbReference type="SMART" id="SM00421">
    <property type="entry name" value="HTH_LUXR"/>
    <property type="match status" value="1"/>
</dbReference>
<organism evidence="4 5">
    <name type="scientific">Pseudopedobacter saltans (strain ATCC 51119 / DSM 12145 / JCM 21818 / CCUG 39354 / LMG 10337 / NBRC 100064 / NCIMB 13643)</name>
    <name type="common">Pedobacter saltans</name>
    <dbReference type="NCBI Taxonomy" id="762903"/>
    <lineage>
        <taxon>Bacteria</taxon>
        <taxon>Pseudomonadati</taxon>
        <taxon>Bacteroidota</taxon>
        <taxon>Sphingobacteriia</taxon>
        <taxon>Sphingobacteriales</taxon>
        <taxon>Sphingobacteriaceae</taxon>
        <taxon>Pseudopedobacter</taxon>
    </lineage>
</organism>
<dbReference type="Proteomes" id="UP000000310">
    <property type="component" value="Chromosome"/>
</dbReference>
<dbReference type="eggNOG" id="COG3292">
    <property type="taxonomic scope" value="Bacteria"/>
</dbReference>
<dbReference type="InterPro" id="IPR036388">
    <property type="entry name" value="WH-like_DNA-bd_sf"/>
</dbReference>
<evidence type="ECO:0000313" key="4">
    <source>
        <dbReference type="EMBL" id="ADY53612.1"/>
    </source>
</evidence>
<dbReference type="HOGENOM" id="CLU_013623_0_0_10"/>
<dbReference type="PROSITE" id="PS50043">
    <property type="entry name" value="HTH_LUXR_2"/>
    <property type="match status" value="1"/>
</dbReference>
<dbReference type="Gene3D" id="2.60.40.10">
    <property type="entry name" value="Immunoglobulins"/>
    <property type="match status" value="1"/>
</dbReference>
<dbReference type="InterPro" id="IPR016032">
    <property type="entry name" value="Sig_transdc_resp-reg_C-effctor"/>
</dbReference>
<evidence type="ECO:0000256" key="1">
    <source>
        <dbReference type="SAM" id="Coils"/>
    </source>
</evidence>
<dbReference type="InterPro" id="IPR000792">
    <property type="entry name" value="Tscrpt_reg_LuxR_C"/>
</dbReference>
<dbReference type="EMBL" id="CP002545">
    <property type="protein sequence ID" value="ADY53612.1"/>
    <property type="molecule type" value="Genomic_DNA"/>
</dbReference>
<evidence type="ECO:0000259" key="3">
    <source>
        <dbReference type="PROSITE" id="PS50043"/>
    </source>
</evidence>
<dbReference type="Gene3D" id="1.10.10.10">
    <property type="entry name" value="Winged helix-like DNA-binding domain superfamily/Winged helix DNA-binding domain"/>
    <property type="match status" value="1"/>
</dbReference>
<proteinExistence type="predicted"/>
<keyword evidence="2" id="KW-0472">Membrane</keyword>
<dbReference type="eggNOG" id="COG2197">
    <property type="taxonomic scope" value="Bacteria"/>
</dbReference>
<dbReference type="InterPro" id="IPR011123">
    <property type="entry name" value="Y_Y_Y"/>
</dbReference>
<dbReference type="OrthoDB" id="9809670at2"/>
<name>F0SA48_PSESL</name>
<protein>
    <submittedName>
        <fullName evidence="4">Two component regulator three Y domain-containing protein</fullName>
    </submittedName>
</protein>
<dbReference type="GO" id="GO:0006355">
    <property type="term" value="P:regulation of DNA-templated transcription"/>
    <property type="evidence" value="ECO:0007669"/>
    <property type="project" value="InterPro"/>
</dbReference>
<feature type="coiled-coil region" evidence="1">
    <location>
        <begin position="784"/>
        <end position="818"/>
    </location>
</feature>
<sequence length="950" mass="109514">MLTINPKKALILIVLVISYASVLAIKPLISPQIINYSSEAYRGGTQNWGIDQDKQGIIYIANNDGLLAFNGHYWHIYKTPNLTSVRSVKVQENKIFVGAQDEFGYFEPNTSGTLEYHSLVHLVPKENKRFADIWSISFYEGGVLFRAKEVIFYYNKKSIKVFKPAFEWEYMDQVKNRVLAHSKKIGLVYFDGNKWEQFGKEPILAESVISSVIHLGNEEYLISTLKDGFFSLNAGKLSPKFTEINTAENRVYTGTRIGDNRFAYGTTSGGVYVIDINGEILNHYSYSGGLQANSNRALFLDQGKNLWMAQNDGIDYLAINSSVKPIYLDQSKRVTSYAIRYFNGNLFVGTSNGIYATALDTKGQEDLSLAYGDFQYIKSSEGQVWSLSQFSNKLLVGHEDGSFYFDNNNLAPIYSGIGTWNLNSSLKIDDIVVGTYFGLRRIGSHDGKFFDKGIIPGLEESLRFIVLDKRSIWGSHPYRGIYRVFVDYEKNAVKNYKIYNKNSGLPSNLYNYVYEVDDKPVIATEKGIYQYNEVKDAFEPYTKLALLSKMSIQYLKQDTEGNIWFVTNRKVGVVDFSSVPKIYYFPQLDGKTVGGFEHIYALNKDNIFIAGNKGIYHINYQKYRQSIQKPNVLISQIRVPSSKDTVIYGGYQNGEQISHTLRNSFNSLHFEFSSTLFDYKESIEYSYLLEGLDKDWSNWSNKTEKDYTNLSPGKYVFKIKSRNGIDNESDLVSYKFTILPKWYQTKFMYAAYLFLLVAIIYIGYKWQERNHKKAREKLRYLHQLELDRNEKEIVRLKNEKLESEIDFKNRELSSMTMNLVQRGKVLTKIKDVISTLAQSERIEENSTNLRHLVRLIKEVEKGNQDWDNFTAHFNNVNSDFFNKLKEKFPDLTPNELKLCAFIKMNLSSKEIAQLMNITIKAVEVGRYRLRKKLQISSETNLYDFLIQITK</sequence>
<dbReference type="GO" id="GO:0003677">
    <property type="term" value="F:DNA binding"/>
    <property type="evidence" value="ECO:0007669"/>
    <property type="project" value="InterPro"/>
</dbReference>
<dbReference type="SUPFAM" id="SSF46894">
    <property type="entry name" value="C-terminal effector domain of the bipartite response regulators"/>
    <property type="match status" value="1"/>
</dbReference>
<keyword evidence="5" id="KW-1185">Reference proteome</keyword>
<dbReference type="InterPro" id="IPR015943">
    <property type="entry name" value="WD40/YVTN_repeat-like_dom_sf"/>
</dbReference>
<evidence type="ECO:0000313" key="5">
    <source>
        <dbReference type="Proteomes" id="UP000000310"/>
    </source>
</evidence>
<reference evidence="5" key="2">
    <citation type="submission" date="2011-02" db="EMBL/GenBank/DDBJ databases">
        <title>The complete genome of Pedobacter saltans DSM 12145.</title>
        <authorList>
            <consortium name="US DOE Joint Genome Institute (JGI-PGF)"/>
            <person name="Lucas S."/>
            <person name="Copeland A."/>
            <person name="Lapidus A."/>
            <person name="Bruce D."/>
            <person name="Goodwin L."/>
            <person name="Pitluck S."/>
            <person name="Kyrpides N."/>
            <person name="Mavromatis K."/>
            <person name="Pagani I."/>
            <person name="Ivanova N."/>
            <person name="Ovchinnikova G."/>
            <person name="Lu M."/>
            <person name="Detter J.C."/>
            <person name="Han C."/>
            <person name="Land M."/>
            <person name="Hauser L."/>
            <person name="Markowitz V."/>
            <person name="Cheng J.-F."/>
            <person name="Hugenholtz P."/>
            <person name="Woyke T."/>
            <person name="Wu D."/>
            <person name="Tindall B."/>
            <person name="Pomrenke H.G."/>
            <person name="Brambilla E."/>
            <person name="Klenk H.-P."/>
            <person name="Eisen J.A."/>
        </authorList>
    </citation>
    <scope>NUCLEOTIDE SEQUENCE [LARGE SCALE GENOMIC DNA]</scope>
    <source>
        <strain evidence="5">ATCC 51119 / DSM 12145 / JCM 21818 / LMG 10337 / NBRC 100064 / NCIMB 13643</strain>
    </source>
</reference>
<gene>
    <name evidence="4" type="ordered locus">Pedsa_3073</name>
</gene>
<keyword evidence="2" id="KW-0812">Transmembrane</keyword>
<accession>F0SA48</accession>
<dbReference type="SUPFAM" id="SSF50998">
    <property type="entry name" value="Quinoprotein alcohol dehydrogenase-like"/>
    <property type="match status" value="1"/>
</dbReference>
<dbReference type="AlphaFoldDB" id="F0SA48"/>
<dbReference type="STRING" id="762903.Pedsa_3073"/>
<reference evidence="4 5" key="1">
    <citation type="journal article" date="2011" name="Stand. Genomic Sci.">
        <title>Complete genome sequence of the gliding, heparinolytic Pedobacter saltans type strain (113).</title>
        <authorList>
            <person name="Liolios K."/>
            <person name="Sikorski J."/>
            <person name="Lu M."/>
            <person name="Nolan M."/>
            <person name="Lapidus A."/>
            <person name="Lucas S."/>
            <person name="Hammon N."/>
            <person name="Deshpande S."/>
            <person name="Cheng J.F."/>
            <person name="Tapia R."/>
            <person name="Han C."/>
            <person name="Goodwin L."/>
            <person name="Pitluck S."/>
            <person name="Huntemann M."/>
            <person name="Ivanova N."/>
            <person name="Pagani I."/>
            <person name="Mavromatis K."/>
            <person name="Ovchinikova G."/>
            <person name="Pati A."/>
            <person name="Chen A."/>
            <person name="Palaniappan K."/>
            <person name="Land M."/>
            <person name="Hauser L."/>
            <person name="Brambilla E.M."/>
            <person name="Kotsyurbenko O."/>
            <person name="Rohde M."/>
            <person name="Tindall B.J."/>
            <person name="Abt B."/>
            <person name="Goker M."/>
            <person name="Detter J.C."/>
            <person name="Woyke T."/>
            <person name="Bristow J."/>
            <person name="Eisen J.A."/>
            <person name="Markowitz V."/>
            <person name="Hugenholtz P."/>
            <person name="Klenk H.P."/>
            <person name="Kyrpides N.C."/>
        </authorList>
    </citation>
    <scope>NUCLEOTIDE SEQUENCE [LARGE SCALE GENOMIC DNA]</scope>
    <source>
        <strain evidence="5">ATCC 51119 / DSM 12145 / JCM 21818 / LMG 10337 / NBRC 100064 / NCIMB 13643</strain>
    </source>
</reference>